<dbReference type="InterPro" id="IPR018294">
    <property type="entry name" value="ISPD_synthase_CS"/>
</dbReference>
<dbReference type="InterPro" id="IPR029044">
    <property type="entry name" value="Nucleotide-diphossugar_trans"/>
</dbReference>
<evidence type="ECO:0000256" key="4">
    <source>
        <dbReference type="ARBA" id="ARBA00022679"/>
    </source>
</evidence>
<dbReference type="InterPro" id="IPR050088">
    <property type="entry name" value="IspD/TarI_cytidylyltransf_bact"/>
</dbReference>
<dbReference type="Proteomes" id="UP001302316">
    <property type="component" value="Unassembled WGS sequence"/>
</dbReference>
<evidence type="ECO:0000256" key="6">
    <source>
        <dbReference type="ARBA" id="ARBA00023229"/>
    </source>
</evidence>
<dbReference type="Pfam" id="PF01128">
    <property type="entry name" value="IspD"/>
    <property type="match status" value="1"/>
</dbReference>
<keyword evidence="4 7" id="KW-0808">Transferase</keyword>
<comment type="catalytic activity">
    <reaction evidence="1 7">
        <text>2-C-methyl-D-erythritol 4-phosphate + CTP + H(+) = 4-CDP-2-C-methyl-D-erythritol + diphosphate</text>
        <dbReference type="Rhea" id="RHEA:13429"/>
        <dbReference type="ChEBI" id="CHEBI:15378"/>
        <dbReference type="ChEBI" id="CHEBI:33019"/>
        <dbReference type="ChEBI" id="CHEBI:37563"/>
        <dbReference type="ChEBI" id="CHEBI:57823"/>
        <dbReference type="ChEBI" id="CHEBI:58262"/>
        <dbReference type="EC" id="2.7.7.60"/>
    </reaction>
</comment>
<dbReference type="EC" id="2.7.7.60" evidence="7"/>
<dbReference type="Gene3D" id="3.90.550.10">
    <property type="entry name" value="Spore Coat Polysaccharide Biosynthesis Protein SpsA, Chain A"/>
    <property type="match status" value="1"/>
</dbReference>
<accession>A0AAP6JE37</accession>
<comment type="similarity">
    <text evidence="3 7">Belongs to the IspD/TarI cytidylyltransferase family. IspD subfamily.</text>
</comment>
<evidence type="ECO:0000256" key="7">
    <source>
        <dbReference type="HAMAP-Rule" id="MF_00108"/>
    </source>
</evidence>
<gene>
    <name evidence="7 8" type="primary">ispD</name>
    <name evidence="8" type="ORF">VCB98_01075</name>
</gene>
<evidence type="ECO:0000313" key="8">
    <source>
        <dbReference type="EMBL" id="MEA5444409.1"/>
    </source>
</evidence>
<dbReference type="HAMAP" id="MF_00108">
    <property type="entry name" value="IspD"/>
    <property type="match status" value="1"/>
</dbReference>
<keyword evidence="6 7" id="KW-0414">Isoprene biosynthesis</keyword>
<dbReference type="CDD" id="cd02516">
    <property type="entry name" value="CDP-ME_synthetase"/>
    <property type="match status" value="1"/>
</dbReference>
<comment type="caution">
    <text evidence="8">The sequence shown here is derived from an EMBL/GenBank/DDBJ whole genome shotgun (WGS) entry which is preliminary data.</text>
</comment>
<comment type="pathway">
    <text evidence="2 7">Isoprenoid biosynthesis; isopentenyl diphosphate biosynthesis via DXP pathway; isopentenyl diphosphate from 1-deoxy-D-xylulose 5-phosphate: step 2/6.</text>
</comment>
<dbReference type="PANTHER" id="PTHR32125:SF4">
    <property type="entry name" value="2-C-METHYL-D-ERYTHRITOL 4-PHOSPHATE CYTIDYLYLTRANSFERASE, CHLOROPLASTIC"/>
    <property type="match status" value="1"/>
</dbReference>
<dbReference type="InterPro" id="IPR001228">
    <property type="entry name" value="IspD"/>
</dbReference>
<dbReference type="PROSITE" id="PS01295">
    <property type="entry name" value="ISPD"/>
    <property type="match status" value="1"/>
</dbReference>
<organism evidence="8 9">
    <name type="scientific">Natronospira elongata</name>
    <dbReference type="NCBI Taxonomy" id="3110268"/>
    <lineage>
        <taxon>Bacteria</taxon>
        <taxon>Pseudomonadati</taxon>
        <taxon>Pseudomonadota</taxon>
        <taxon>Gammaproteobacteria</taxon>
        <taxon>Natronospirales</taxon>
        <taxon>Natronospiraceae</taxon>
        <taxon>Natronospira</taxon>
    </lineage>
</organism>
<evidence type="ECO:0000256" key="2">
    <source>
        <dbReference type="ARBA" id="ARBA00004787"/>
    </source>
</evidence>
<comment type="function">
    <text evidence="7">Catalyzes the formation of 4-diphosphocytidyl-2-C-methyl-D-erythritol from CTP and 2-C-methyl-D-erythritol 4-phosphate (MEP).</text>
</comment>
<evidence type="ECO:0000256" key="3">
    <source>
        <dbReference type="ARBA" id="ARBA00009789"/>
    </source>
</evidence>
<keyword evidence="9" id="KW-1185">Reference proteome</keyword>
<feature type="site" description="Positions MEP for the nucleophilic attack" evidence="7">
    <location>
        <position position="220"/>
    </location>
</feature>
<proteinExistence type="inferred from homology"/>
<evidence type="ECO:0000256" key="1">
    <source>
        <dbReference type="ARBA" id="ARBA00001282"/>
    </source>
</evidence>
<dbReference type="RefSeq" id="WP_346049555.1">
    <property type="nucleotide sequence ID" value="NZ_JAYGII010000001.1"/>
</dbReference>
<dbReference type="FunFam" id="3.90.550.10:FF:000003">
    <property type="entry name" value="2-C-methyl-D-erythritol 4-phosphate cytidylyltransferase"/>
    <property type="match status" value="1"/>
</dbReference>
<keyword evidence="5 7" id="KW-0548">Nucleotidyltransferase</keyword>
<evidence type="ECO:0000313" key="9">
    <source>
        <dbReference type="Proteomes" id="UP001302316"/>
    </source>
</evidence>
<dbReference type="AlphaFoldDB" id="A0AAP6JE37"/>
<dbReference type="NCBIfam" id="TIGR00453">
    <property type="entry name" value="ispD"/>
    <property type="match status" value="1"/>
</dbReference>
<dbReference type="GO" id="GO:0050518">
    <property type="term" value="F:2-C-methyl-D-erythritol 4-phosphate cytidylyltransferase activity"/>
    <property type="evidence" value="ECO:0007669"/>
    <property type="project" value="UniProtKB-UniRule"/>
</dbReference>
<feature type="site" description="Positions MEP for the nucleophilic attack" evidence="7">
    <location>
        <position position="164"/>
    </location>
</feature>
<feature type="site" description="Transition state stabilizer" evidence="7">
    <location>
        <position position="29"/>
    </location>
</feature>
<feature type="site" description="Transition state stabilizer" evidence="7">
    <location>
        <position position="22"/>
    </location>
</feature>
<evidence type="ECO:0000256" key="5">
    <source>
        <dbReference type="ARBA" id="ARBA00022695"/>
    </source>
</evidence>
<name>A0AAP6JE37_9GAMM</name>
<reference evidence="8 9" key="1">
    <citation type="submission" date="2023-12" db="EMBL/GenBank/DDBJ databases">
        <title>Whole-genome sequencing of halo(alkali)philic microorganisms from hypersaline lakes.</title>
        <authorList>
            <person name="Sorokin D.Y."/>
            <person name="Merkel A.Y."/>
            <person name="Messina E."/>
            <person name="Yakimov M."/>
        </authorList>
    </citation>
    <scope>NUCLEOTIDE SEQUENCE [LARGE SCALE GENOMIC DNA]</scope>
    <source>
        <strain evidence="8 9">AB-CW1</strain>
    </source>
</reference>
<dbReference type="PANTHER" id="PTHR32125">
    <property type="entry name" value="2-C-METHYL-D-ERYTHRITOL 4-PHOSPHATE CYTIDYLYLTRANSFERASE, CHLOROPLASTIC"/>
    <property type="match status" value="1"/>
</dbReference>
<protein>
    <recommendedName>
        <fullName evidence="7">2-C-methyl-D-erythritol 4-phosphate cytidylyltransferase</fullName>
        <ecNumber evidence="7">2.7.7.60</ecNumber>
    </recommendedName>
    <alternativeName>
        <fullName evidence="7">4-diphosphocytidyl-2C-methyl-D-erythritol synthase</fullName>
    </alternativeName>
    <alternativeName>
        <fullName evidence="7">MEP cytidylyltransferase</fullName>
        <shortName evidence="7">MCT</shortName>
    </alternativeName>
</protein>
<dbReference type="GO" id="GO:0019288">
    <property type="term" value="P:isopentenyl diphosphate biosynthetic process, methylerythritol 4-phosphate pathway"/>
    <property type="evidence" value="ECO:0007669"/>
    <property type="project" value="UniProtKB-UniRule"/>
</dbReference>
<dbReference type="EMBL" id="JAYGII010000001">
    <property type="protein sequence ID" value="MEA5444409.1"/>
    <property type="molecule type" value="Genomic_DNA"/>
</dbReference>
<dbReference type="InterPro" id="IPR034683">
    <property type="entry name" value="IspD/TarI"/>
</dbReference>
<sequence>MVSSTEGVAIWAVVPAAGAGQRFGAGRPKQYLSLRPGLCILEATLQPLLADPRLHGIAVPLAPDDEYWDGLALSRDRRLHACEGGAERADSVLRGLAHLRSLGAADEDWVLVHDAVRPWLTAGALSRLLDATLESGDAGILALPVVDTVKRVDEAGRIVETVPREQIWLAQTPQMARLGRLEQALSQQLAQGHWPTDEAAALEAAGETVRVVLGERGNIKITHSEDLKGRD</sequence>
<dbReference type="SUPFAM" id="SSF53448">
    <property type="entry name" value="Nucleotide-diphospho-sugar transferases"/>
    <property type="match status" value="1"/>
</dbReference>